<keyword evidence="1" id="KW-1133">Transmembrane helix</keyword>
<dbReference type="Proteomes" id="UP000298234">
    <property type="component" value="Unassembled WGS sequence"/>
</dbReference>
<dbReference type="SUPFAM" id="SSF54523">
    <property type="entry name" value="Pili subunits"/>
    <property type="match status" value="1"/>
</dbReference>
<accession>A0AAX2RMT6</accession>
<evidence type="ECO:0000313" key="3">
    <source>
        <dbReference type="EMBL" id="TEU47566.1"/>
    </source>
</evidence>
<gene>
    <name evidence="3" type="ORF">E3D37_16305</name>
</gene>
<protein>
    <recommendedName>
        <fullName evidence="2">Type 4 secretion system PilS N-terminal domain-containing protein</fullName>
    </recommendedName>
</protein>
<keyword evidence="1" id="KW-0812">Transmembrane</keyword>
<dbReference type="InterPro" id="IPR045584">
    <property type="entry name" value="Pilin-like"/>
</dbReference>
<dbReference type="InterPro" id="IPR014911">
    <property type="entry name" value="PilS_N"/>
</dbReference>
<dbReference type="Gene3D" id="3.30.1690.10">
    <property type="entry name" value="TcpA-like pilin"/>
    <property type="match status" value="1"/>
</dbReference>
<name>A0AAX2RMT6_BURCE</name>
<sequence length="197" mass="20068">MQNILATRAIKLRHAFAKKYNLPIHPHLRKQLGIDGIQLGLVLTVVAVIIAGGIVLFGRNLSGASSNSLGGDMMALQGSVKTSYANNYGALSTAGLHTGGFFKSLPSLNDNAGVVTTNQGGGTLTVAPGRVNVANDSAAYTITGLPDDGCQPLIASIGKGAATLTVNGAVVKAPGAKLNPAAAACANDNNTIVWQFF</sequence>
<dbReference type="RefSeq" id="WP_134256298.1">
    <property type="nucleotide sequence ID" value="NZ_SNSG01000013.1"/>
</dbReference>
<feature type="transmembrane region" description="Helical" evidence="1">
    <location>
        <begin position="37"/>
        <end position="58"/>
    </location>
</feature>
<dbReference type="AlphaFoldDB" id="A0AAX2RMT6"/>
<proteinExistence type="predicted"/>
<evidence type="ECO:0000313" key="4">
    <source>
        <dbReference type="Proteomes" id="UP000298234"/>
    </source>
</evidence>
<organism evidence="3 4">
    <name type="scientific">Burkholderia cepacia</name>
    <name type="common">Pseudomonas cepacia</name>
    <dbReference type="NCBI Taxonomy" id="292"/>
    <lineage>
        <taxon>Bacteria</taxon>
        <taxon>Pseudomonadati</taxon>
        <taxon>Pseudomonadota</taxon>
        <taxon>Betaproteobacteria</taxon>
        <taxon>Burkholderiales</taxon>
        <taxon>Burkholderiaceae</taxon>
        <taxon>Burkholderia</taxon>
        <taxon>Burkholderia cepacia complex</taxon>
    </lineage>
</organism>
<evidence type="ECO:0000259" key="2">
    <source>
        <dbReference type="Pfam" id="PF08805"/>
    </source>
</evidence>
<dbReference type="EMBL" id="SNSQ01000016">
    <property type="protein sequence ID" value="TEU47566.1"/>
    <property type="molecule type" value="Genomic_DNA"/>
</dbReference>
<comment type="caution">
    <text evidence="3">The sequence shown here is derived from an EMBL/GenBank/DDBJ whole genome shotgun (WGS) entry which is preliminary data.</text>
</comment>
<reference evidence="3 4" key="1">
    <citation type="submission" date="2019-03" db="EMBL/GenBank/DDBJ databases">
        <title>Burkholderia cepacia outbreak.</title>
        <authorList>
            <person name="Farzana R."/>
            <person name="Walsh T.R."/>
        </authorList>
    </citation>
    <scope>NUCLEOTIDE SEQUENCE [LARGE SCALE GENOMIC DNA]</scope>
    <source>
        <strain evidence="4">d13</strain>
    </source>
</reference>
<feature type="domain" description="Type 4 secretion system PilS N-terminal" evidence="2">
    <location>
        <begin position="81"/>
        <end position="194"/>
    </location>
</feature>
<evidence type="ECO:0000256" key="1">
    <source>
        <dbReference type="SAM" id="Phobius"/>
    </source>
</evidence>
<dbReference type="Pfam" id="PF08805">
    <property type="entry name" value="PilS"/>
    <property type="match status" value="1"/>
</dbReference>
<keyword evidence="1" id="KW-0472">Membrane</keyword>